<dbReference type="Pfam" id="PF13176">
    <property type="entry name" value="TPR_7"/>
    <property type="match status" value="1"/>
</dbReference>
<organism evidence="7 8">
    <name type="scientific">Luteolibacter rhizosphaerae</name>
    <dbReference type="NCBI Taxonomy" id="2989719"/>
    <lineage>
        <taxon>Bacteria</taxon>
        <taxon>Pseudomonadati</taxon>
        <taxon>Verrucomicrobiota</taxon>
        <taxon>Verrucomicrobiia</taxon>
        <taxon>Verrucomicrobiales</taxon>
        <taxon>Verrucomicrobiaceae</taxon>
        <taxon>Luteolibacter</taxon>
    </lineage>
</organism>
<dbReference type="Gene3D" id="1.10.287.1490">
    <property type="match status" value="1"/>
</dbReference>
<dbReference type="Pfam" id="PF13414">
    <property type="entry name" value="TPR_11"/>
    <property type="match status" value="1"/>
</dbReference>
<evidence type="ECO:0000256" key="1">
    <source>
        <dbReference type="ARBA" id="ARBA00022737"/>
    </source>
</evidence>
<evidence type="ECO:0000313" key="8">
    <source>
        <dbReference type="Proteomes" id="UP001165653"/>
    </source>
</evidence>
<feature type="compositionally biased region" description="Basic and acidic residues" evidence="5">
    <location>
        <begin position="190"/>
        <end position="211"/>
    </location>
</feature>
<feature type="chain" id="PRO_5047019010" evidence="6">
    <location>
        <begin position="31"/>
        <end position="738"/>
    </location>
</feature>
<gene>
    <name evidence="7" type="ORF">OJ996_19265</name>
</gene>
<feature type="region of interest" description="Disordered" evidence="5">
    <location>
        <begin position="180"/>
        <end position="211"/>
    </location>
</feature>
<evidence type="ECO:0000256" key="6">
    <source>
        <dbReference type="SAM" id="SignalP"/>
    </source>
</evidence>
<keyword evidence="1" id="KW-0677">Repeat</keyword>
<dbReference type="RefSeq" id="WP_264515290.1">
    <property type="nucleotide sequence ID" value="NZ_JAPDDR010000010.1"/>
</dbReference>
<protein>
    <submittedName>
        <fullName evidence="7">Tetratricopeptide repeat protein</fullName>
    </submittedName>
</protein>
<evidence type="ECO:0000256" key="4">
    <source>
        <dbReference type="SAM" id="Coils"/>
    </source>
</evidence>
<name>A0ABT3G7F4_9BACT</name>
<feature type="signal peptide" evidence="6">
    <location>
        <begin position="1"/>
        <end position="30"/>
    </location>
</feature>
<feature type="region of interest" description="Disordered" evidence="5">
    <location>
        <begin position="712"/>
        <end position="738"/>
    </location>
</feature>
<feature type="coiled-coil region" evidence="4">
    <location>
        <begin position="413"/>
        <end position="447"/>
    </location>
</feature>
<keyword evidence="4" id="KW-0175">Coiled coil</keyword>
<proteinExistence type="predicted"/>
<dbReference type="PROSITE" id="PS50293">
    <property type="entry name" value="TPR_REGION"/>
    <property type="match status" value="1"/>
</dbReference>
<accession>A0ABT3G7F4</accession>
<keyword evidence="8" id="KW-1185">Reference proteome</keyword>
<sequence length="738" mass="83050">MTRSPIRFTGRACLLACACGVVFGPADALAQEREIPLAPLRKTDAPANFDPADVYFQGWLLSRDAEKLQAEKKYSEALEKLQRSRELFDSVATYFPMWRREMVGGRRAQTQETIDKVAPLAIKEEDEKRRDMAMLEGGVITGEPPKPLNGGMPAAPVPPAQKVETFETSRIAELEKHVQELQKQLAQKPDPAKDSSSRDADRARDMGKQRDIAQSQLKQANDELNRLRAKFATAPMQEEMQALHNKIQSLERDRAATAQALGRSQDETRTAKEQVAALQAERARLLQQTADLQRNLEAERKVQNDVIAGQQKQLREFQEQLRTANDKLAGANQKIASLENQLGKVREDFQALRAERDNLMRERDQMSALLKLNEGSQIQTLIDQNMALGKQLREAGEKLDRVNQDNNANQDALIEATRDLAIAKQNINDLKREKISQDKRMLDMEARLRGEDQQLAESGGDPAEVEMLRGIIQKQIRIQKANRDRAAMLMEVARDKAQKDEKLDEALKQLTEEELVLTPEEMNLIGGRKVDGEFISPVTRPKSEVDANVARLEQQNMPYTDAARRAFINQRFESSRELFEMVLESNPGDTDTRCKLGVVQLRLQDPALAADTFRRATELDTSNPYAHRMLGYSLMQTGDLDEALKAYQEGVKLAPTNAEGRLLLGNLLMNVGKDAEAEEELKSAVTYDDAMYWSHLNLAHLYAKQGKKKQAAESYRNAMDRGAPPDLELEKSIGQNGQ</sequence>
<dbReference type="SUPFAM" id="SSF48452">
    <property type="entry name" value="TPR-like"/>
    <property type="match status" value="1"/>
</dbReference>
<dbReference type="Gene3D" id="1.25.40.10">
    <property type="entry name" value="Tetratricopeptide repeat domain"/>
    <property type="match status" value="1"/>
</dbReference>
<dbReference type="PANTHER" id="PTHR44186">
    <property type="match status" value="1"/>
</dbReference>
<comment type="caution">
    <text evidence="7">The sequence shown here is derived from an EMBL/GenBank/DDBJ whole genome shotgun (WGS) entry which is preliminary data.</text>
</comment>
<dbReference type="InterPro" id="IPR019734">
    <property type="entry name" value="TPR_rpt"/>
</dbReference>
<evidence type="ECO:0000256" key="5">
    <source>
        <dbReference type="SAM" id="MobiDB-lite"/>
    </source>
</evidence>
<reference evidence="7" key="1">
    <citation type="submission" date="2022-10" db="EMBL/GenBank/DDBJ databases">
        <title>Luteolibacter sp. GHJ8, whole genome shotgun sequencing project.</title>
        <authorList>
            <person name="Zhao G."/>
            <person name="Shen L."/>
        </authorList>
    </citation>
    <scope>NUCLEOTIDE SEQUENCE</scope>
    <source>
        <strain evidence="7">GHJ8</strain>
    </source>
</reference>
<dbReference type="PANTHER" id="PTHR44186:SF1">
    <property type="entry name" value="BARDET-BIEDL SYNDROME 4 PROTEIN"/>
    <property type="match status" value="1"/>
</dbReference>
<dbReference type="EMBL" id="JAPDDR010000010">
    <property type="protein sequence ID" value="MCW1915735.1"/>
    <property type="molecule type" value="Genomic_DNA"/>
</dbReference>
<evidence type="ECO:0000256" key="3">
    <source>
        <dbReference type="PROSITE-ProRule" id="PRU00339"/>
    </source>
</evidence>
<feature type="repeat" description="TPR" evidence="3">
    <location>
        <begin position="624"/>
        <end position="657"/>
    </location>
</feature>
<evidence type="ECO:0000313" key="7">
    <source>
        <dbReference type="EMBL" id="MCW1915735.1"/>
    </source>
</evidence>
<dbReference type="PROSITE" id="PS50005">
    <property type="entry name" value="TPR"/>
    <property type="match status" value="1"/>
</dbReference>
<dbReference type="InterPro" id="IPR011990">
    <property type="entry name" value="TPR-like_helical_dom_sf"/>
</dbReference>
<feature type="coiled-coil region" evidence="4">
    <location>
        <begin position="489"/>
        <end position="516"/>
    </location>
</feature>
<keyword evidence="6" id="KW-0732">Signal</keyword>
<evidence type="ECO:0000256" key="2">
    <source>
        <dbReference type="ARBA" id="ARBA00022803"/>
    </source>
</evidence>
<keyword evidence="2 3" id="KW-0802">TPR repeat</keyword>
<dbReference type="SMART" id="SM00028">
    <property type="entry name" value="TPR"/>
    <property type="match status" value="5"/>
</dbReference>
<dbReference type="Proteomes" id="UP001165653">
    <property type="component" value="Unassembled WGS sequence"/>
</dbReference>
<dbReference type="Pfam" id="PF13432">
    <property type="entry name" value="TPR_16"/>
    <property type="match status" value="1"/>
</dbReference>